<keyword evidence="2" id="KW-0808">Transferase</keyword>
<evidence type="ECO:0000313" key="3">
    <source>
        <dbReference type="Proteomes" id="UP000242320"/>
    </source>
</evidence>
<evidence type="ECO:0000259" key="1">
    <source>
        <dbReference type="Pfam" id="PF13649"/>
    </source>
</evidence>
<dbReference type="GO" id="GO:0032259">
    <property type="term" value="P:methylation"/>
    <property type="evidence" value="ECO:0007669"/>
    <property type="project" value="UniProtKB-KW"/>
</dbReference>
<proteinExistence type="predicted"/>
<sequence>MHGDFMTLTRDGYDRTAASYAERFHRHLDDKPVDLAIISAFASVVLKGDNKHVLDIGCGTGATTALFAQYGLRATGIDLFPNMLSHARRLNPGLQFTVGSMTSLDAAAASSGGLCAWYSIIHIPDQHLAAVFDEFHRVLVPNGLLLLAFQVGDDSRVLTNAFGHDVNLTFIRRQPRQVEDQLAEAGFRIYASTLRQPDNDGFESTAHCYLIAQKSTSTAARPRR</sequence>
<dbReference type="Proteomes" id="UP000242320">
    <property type="component" value="Unassembled WGS sequence"/>
</dbReference>
<feature type="domain" description="Methyltransferase" evidence="1">
    <location>
        <begin position="53"/>
        <end position="143"/>
    </location>
</feature>
<dbReference type="AlphaFoldDB" id="A0A1X2KKT6"/>
<reference evidence="2 3" key="1">
    <citation type="submission" date="2017-04" db="EMBL/GenBank/DDBJ databases">
        <title>The new phylogeny of genus Mycobacterium.</title>
        <authorList>
            <person name="Tortoli E."/>
            <person name="Trovato A."/>
            <person name="Cirillo D.M."/>
        </authorList>
    </citation>
    <scope>NUCLEOTIDE SEQUENCE [LARGE SCALE GENOMIC DNA]</scope>
    <source>
        <strain evidence="2 3">DSM 45247</strain>
    </source>
</reference>
<name>A0A1X2KKT6_9MYCO</name>
<dbReference type="Gene3D" id="3.40.50.150">
    <property type="entry name" value="Vaccinia Virus protein VP39"/>
    <property type="match status" value="1"/>
</dbReference>
<dbReference type="SUPFAM" id="SSF53335">
    <property type="entry name" value="S-adenosyl-L-methionine-dependent methyltransferases"/>
    <property type="match status" value="1"/>
</dbReference>
<evidence type="ECO:0000313" key="2">
    <source>
        <dbReference type="EMBL" id="OSC22378.1"/>
    </source>
</evidence>
<gene>
    <name evidence="2" type="ORF">B8W69_26450</name>
</gene>
<dbReference type="CDD" id="cd02440">
    <property type="entry name" value="AdoMet_MTases"/>
    <property type="match status" value="1"/>
</dbReference>
<dbReference type="GO" id="GO:0008168">
    <property type="term" value="F:methyltransferase activity"/>
    <property type="evidence" value="ECO:0007669"/>
    <property type="project" value="UniProtKB-KW"/>
</dbReference>
<dbReference type="PANTHER" id="PTHR42912">
    <property type="entry name" value="METHYLTRANSFERASE"/>
    <property type="match status" value="1"/>
</dbReference>
<dbReference type="InterPro" id="IPR041698">
    <property type="entry name" value="Methyltransf_25"/>
</dbReference>
<dbReference type="InterPro" id="IPR050508">
    <property type="entry name" value="Methyltransf_Superfamily"/>
</dbReference>
<keyword evidence="2" id="KW-0489">Methyltransferase</keyword>
<comment type="caution">
    <text evidence="2">The sequence shown here is derived from an EMBL/GenBank/DDBJ whole genome shotgun (WGS) entry which is preliminary data.</text>
</comment>
<protein>
    <submittedName>
        <fullName evidence="2">SAM-dependent methyltransferase</fullName>
    </submittedName>
</protein>
<keyword evidence="3" id="KW-1185">Reference proteome</keyword>
<dbReference type="EMBL" id="NCXM01000039">
    <property type="protein sequence ID" value="OSC22378.1"/>
    <property type="molecule type" value="Genomic_DNA"/>
</dbReference>
<dbReference type="InterPro" id="IPR029063">
    <property type="entry name" value="SAM-dependent_MTases_sf"/>
</dbReference>
<accession>A0A1X2KKT6</accession>
<dbReference type="Pfam" id="PF13649">
    <property type="entry name" value="Methyltransf_25"/>
    <property type="match status" value="1"/>
</dbReference>
<dbReference type="RefSeq" id="WP_085292654.1">
    <property type="nucleotide sequence ID" value="NZ_NCXM01000039.1"/>
</dbReference>
<organism evidence="2 3">
    <name type="scientific">Mycolicibacterium vulneris</name>
    <dbReference type="NCBI Taxonomy" id="547163"/>
    <lineage>
        <taxon>Bacteria</taxon>
        <taxon>Bacillati</taxon>
        <taxon>Actinomycetota</taxon>
        <taxon>Actinomycetes</taxon>
        <taxon>Mycobacteriales</taxon>
        <taxon>Mycobacteriaceae</taxon>
        <taxon>Mycolicibacterium</taxon>
    </lineage>
</organism>